<name>A0ABV2KE80_SPOPS</name>
<dbReference type="Proteomes" id="UP001549104">
    <property type="component" value="Unassembled WGS sequence"/>
</dbReference>
<evidence type="ECO:0000313" key="2">
    <source>
        <dbReference type="Proteomes" id="UP001549104"/>
    </source>
</evidence>
<dbReference type="Gene3D" id="3.20.20.410">
    <property type="entry name" value="Protein of unknown function UPF0759"/>
    <property type="match status" value="1"/>
</dbReference>
<protein>
    <submittedName>
        <fullName evidence="1">Uncharacterized protein YecE (DUF72 family)</fullName>
    </submittedName>
</protein>
<gene>
    <name evidence="1" type="ORF">ABIC55_004540</name>
</gene>
<dbReference type="PANTHER" id="PTHR30348">
    <property type="entry name" value="UNCHARACTERIZED PROTEIN YECE"/>
    <property type="match status" value="1"/>
</dbReference>
<evidence type="ECO:0000313" key="1">
    <source>
        <dbReference type="EMBL" id="MET3659400.1"/>
    </source>
</evidence>
<dbReference type="InterPro" id="IPR036520">
    <property type="entry name" value="UPF0759_sf"/>
</dbReference>
<dbReference type="InterPro" id="IPR002763">
    <property type="entry name" value="DUF72"/>
</dbReference>
<dbReference type="Pfam" id="PF01904">
    <property type="entry name" value="DUF72"/>
    <property type="match status" value="1"/>
</dbReference>
<dbReference type="SUPFAM" id="SSF117396">
    <property type="entry name" value="TM1631-like"/>
    <property type="match status" value="1"/>
</dbReference>
<dbReference type="PANTHER" id="PTHR30348:SF13">
    <property type="entry name" value="UPF0759 PROTEIN YUNF"/>
    <property type="match status" value="1"/>
</dbReference>
<accession>A0ABV2KE80</accession>
<proteinExistence type="predicted"/>
<reference evidence="1 2" key="1">
    <citation type="submission" date="2024-06" db="EMBL/GenBank/DDBJ databases">
        <title>Sorghum-associated microbial communities from plants grown in Nebraska, USA.</title>
        <authorList>
            <person name="Schachtman D."/>
        </authorList>
    </citation>
    <scope>NUCLEOTIDE SEQUENCE [LARGE SCALE GENOMIC DNA]</scope>
    <source>
        <strain evidence="1 2">1288</strain>
    </source>
</reference>
<sequence>MIQIGLTGWGDHPDVYNSSSSKKEKLIDYSAHFPIVELDATFYAIQPERNIRKWIKETPDNFRFIVKAYQGVTGHHRGELPYASVDEMYNLFRLSVTPLQEAGKLAMILVQFPPWFDCTKENVEEICFVCAKLHGFDIAVEFRHQSWYSPKFQPGTLSLLKKLNVIHSVCDEPQAGQGSIPLIANTTRPDKVLVRLHGRNVAGWRNTTGDDKAWRKVRYLYNYNDTELKEIQSAVQKLKQETNEVFVIFNNNSGGHAAQNAKHFQKMLNINYESLTPKQLDFFEGEF</sequence>
<organism evidence="1 2">
    <name type="scientific">Sporosarcina psychrophila</name>
    <name type="common">Bacillus psychrophilus</name>
    <dbReference type="NCBI Taxonomy" id="1476"/>
    <lineage>
        <taxon>Bacteria</taxon>
        <taxon>Bacillati</taxon>
        <taxon>Bacillota</taxon>
        <taxon>Bacilli</taxon>
        <taxon>Bacillales</taxon>
        <taxon>Caryophanaceae</taxon>
        <taxon>Sporosarcina</taxon>
    </lineage>
</organism>
<comment type="caution">
    <text evidence="1">The sequence shown here is derived from an EMBL/GenBank/DDBJ whole genome shotgun (WGS) entry which is preliminary data.</text>
</comment>
<dbReference type="RefSeq" id="WP_338653375.1">
    <property type="nucleotide sequence ID" value="NZ_CP146246.1"/>
</dbReference>
<dbReference type="EMBL" id="JBEPME010000010">
    <property type="protein sequence ID" value="MET3659400.1"/>
    <property type="molecule type" value="Genomic_DNA"/>
</dbReference>
<keyword evidence="2" id="KW-1185">Reference proteome</keyword>